<evidence type="ECO:0000256" key="5">
    <source>
        <dbReference type="ARBA" id="ARBA00022617"/>
    </source>
</evidence>
<comment type="subcellular location">
    <subcellularLocation>
        <location evidence="2">Membrane</location>
    </subcellularLocation>
</comment>
<evidence type="ECO:0000256" key="3">
    <source>
        <dbReference type="ARBA" id="ARBA00004721"/>
    </source>
</evidence>
<keyword evidence="11 14" id="KW-0503">Monooxygenase</keyword>
<gene>
    <name evidence="15" type="ORF">GGX14DRAFT_696109</name>
</gene>
<keyword evidence="9 14" id="KW-0560">Oxidoreductase</keyword>
<evidence type="ECO:0000256" key="8">
    <source>
        <dbReference type="ARBA" id="ARBA00022989"/>
    </source>
</evidence>
<keyword evidence="16" id="KW-1185">Reference proteome</keyword>
<keyword evidence="12" id="KW-0472">Membrane</keyword>
<name>A0AAD6VLX3_9AGAR</name>
<evidence type="ECO:0000313" key="15">
    <source>
        <dbReference type="EMBL" id="KAJ7217065.1"/>
    </source>
</evidence>
<feature type="binding site" description="axial binding residue" evidence="13">
    <location>
        <position position="264"/>
    </location>
    <ligand>
        <name>heme</name>
        <dbReference type="ChEBI" id="CHEBI:30413"/>
    </ligand>
    <ligandPart>
        <name>Fe</name>
        <dbReference type="ChEBI" id="CHEBI:18248"/>
    </ligandPart>
</feature>
<keyword evidence="7 13" id="KW-0479">Metal-binding</keyword>
<dbReference type="PANTHER" id="PTHR24305">
    <property type="entry name" value="CYTOCHROME P450"/>
    <property type="match status" value="1"/>
</dbReference>
<keyword evidence="6" id="KW-0812">Transmembrane</keyword>
<dbReference type="SUPFAM" id="SSF48264">
    <property type="entry name" value="Cytochrome P450"/>
    <property type="match status" value="1"/>
</dbReference>
<dbReference type="GO" id="GO:0016020">
    <property type="term" value="C:membrane"/>
    <property type="evidence" value="ECO:0007669"/>
    <property type="project" value="UniProtKB-SubCell"/>
</dbReference>
<evidence type="ECO:0000256" key="1">
    <source>
        <dbReference type="ARBA" id="ARBA00001971"/>
    </source>
</evidence>
<dbReference type="PANTHER" id="PTHR24305:SF166">
    <property type="entry name" value="CYTOCHROME P450 12A4, MITOCHONDRIAL-RELATED"/>
    <property type="match status" value="1"/>
</dbReference>
<dbReference type="InterPro" id="IPR002401">
    <property type="entry name" value="Cyt_P450_E_grp-I"/>
</dbReference>
<dbReference type="GO" id="GO:0020037">
    <property type="term" value="F:heme binding"/>
    <property type="evidence" value="ECO:0007669"/>
    <property type="project" value="InterPro"/>
</dbReference>
<evidence type="ECO:0000256" key="10">
    <source>
        <dbReference type="ARBA" id="ARBA00023004"/>
    </source>
</evidence>
<dbReference type="PRINTS" id="PR00385">
    <property type="entry name" value="P450"/>
</dbReference>
<dbReference type="InterPro" id="IPR017972">
    <property type="entry name" value="Cyt_P450_CS"/>
</dbReference>
<accession>A0AAD6VLX3</accession>
<dbReference type="PROSITE" id="PS00086">
    <property type="entry name" value="CYTOCHROME_P450"/>
    <property type="match status" value="1"/>
</dbReference>
<dbReference type="GO" id="GO:0004497">
    <property type="term" value="F:monooxygenase activity"/>
    <property type="evidence" value="ECO:0007669"/>
    <property type="project" value="UniProtKB-KW"/>
</dbReference>
<evidence type="ECO:0000313" key="16">
    <source>
        <dbReference type="Proteomes" id="UP001219525"/>
    </source>
</evidence>
<proteinExistence type="inferred from homology"/>
<evidence type="ECO:0000256" key="7">
    <source>
        <dbReference type="ARBA" id="ARBA00022723"/>
    </source>
</evidence>
<dbReference type="InterPro" id="IPR036396">
    <property type="entry name" value="Cyt_P450_sf"/>
</dbReference>
<dbReference type="GO" id="GO:0005506">
    <property type="term" value="F:iron ion binding"/>
    <property type="evidence" value="ECO:0007669"/>
    <property type="project" value="InterPro"/>
</dbReference>
<comment type="pathway">
    <text evidence="3">Secondary metabolite biosynthesis; terpenoid biosynthesis.</text>
</comment>
<comment type="caution">
    <text evidence="15">The sequence shown here is derived from an EMBL/GenBank/DDBJ whole genome shotgun (WGS) entry which is preliminary data.</text>
</comment>
<evidence type="ECO:0000256" key="14">
    <source>
        <dbReference type="RuleBase" id="RU000461"/>
    </source>
</evidence>
<evidence type="ECO:0000256" key="9">
    <source>
        <dbReference type="ARBA" id="ARBA00023002"/>
    </source>
</evidence>
<dbReference type="InterPro" id="IPR001128">
    <property type="entry name" value="Cyt_P450"/>
</dbReference>
<dbReference type="Pfam" id="PF00067">
    <property type="entry name" value="p450"/>
    <property type="match status" value="1"/>
</dbReference>
<reference evidence="15" key="1">
    <citation type="submission" date="2023-03" db="EMBL/GenBank/DDBJ databases">
        <title>Massive genome expansion in bonnet fungi (Mycena s.s.) driven by repeated elements and novel gene families across ecological guilds.</title>
        <authorList>
            <consortium name="Lawrence Berkeley National Laboratory"/>
            <person name="Harder C.B."/>
            <person name="Miyauchi S."/>
            <person name="Viragh M."/>
            <person name="Kuo A."/>
            <person name="Thoen E."/>
            <person name="Andreopoulos B."/>
            <person name="Lu D."/>
            <person name="Skrede I."/>
            <person name="Drula E."/>
            <person name="Henrissat B."/>
            <person name="Morin E."/>
            <person name="Kohler A."/>
            <person name="Barry K."/>
            <person name="LaButti K."/>
            <person name="Morin E."/>
            <person name="Salamov A."/>
            <person name="Lipzen A."/>
            <person name="Mereny Z."/>
            <person name="Hegedus B."/>
            <person name="Baldrian P."/>
            <person name="Stursova M."/>
            <person name="Weitz H."/>
            <person name="Taylor A."/>
            <person name="Grigoriev I.V."/>
            <person name="Nagy L.G."/>
            <person name="Martin F."/>
            <person name="Kauserud H."/>
        </authorList>
    </citation>
    <scope>NUCLEOTIDE SEQUENCE</scope>
    <source>
        <strain evidence="15">9144</strain>
    </source>
</reference>
<evidence type="ECO:0000256" key="13">
    <source>
        <dbReference type="PIRSR" id="PIRSR602401-1"/>
    </source>
</evidence>
<dbReference type="AlphaFoldDB" id="A0AAD6VLX3"/>
<organism evidence="15 16">
    <name type="scientific">Mycena pura</name>
    <dbReference type="NCBI Taxonomy" id="153505"/>
    <lineage>
        <taxon>Eukaryota</taxon>
        <taxon>Fungi</taxon>
        <taxon>Dikarya</taxon>
        <taxon>Basidiomycota</taxon>
        <taxon>Agaricomycotina</taxon>
        <taxon>Agaricomycetes</taxon>
        <taxon>Agaricomycetidae</taxon>
        <taxon>Agaricales</taxon>
        <taxon>Marasmiineae</taxon>
        <taxon>Mycenaceae</taxon>
        <taxon>Mycena</taxon>
    </lineage>
</organism>
<protein>
    <submittedName>
        <fullName evidence="15">Cytochrome P450</fullName>
    </submittedName>
</protein>
<evidence type="ECO:0000256" key="4">
    <source>
        <dbReference type="ARBA" id="ARBA00010617"/>
    </source>
</evidence>
<dbReference type="InterPro" id="IPR050121">
    <property type="entry name" value="Cytochrome_P450_monoxygenase"/>
</dbReference>
<dbReference type="PRINTS" id="PR00463">
    <property type="entry name" value="EP450I"/>
</dbReference>
<dbReference type="Gene3D" id="1.10.630.10">
    <property type="entry name" value="Cytochrome P450"/>
    <property type="match status" value="1"/>
</dbReference>
<sequence length="320" mass="34197">MFPSNDIVGAAPAAVVWVALGLETQSERPKFYPRLQPAHHGSSLSRSRKKVYPILCDLKVCLAWWGARGSTGITTALQQTDEAALEKTQPTVGEVVADGVLSIIAGSDTTSVALSSFVFFLLSNPDIYQRVQAEVDAIYPDGESLLDTSKHAELHFLTACLNETLRLSPPVPSNGPRQVPRGEGRLVAGCFIPAEHTQIYIIIPPYAMHRSAAHFNPAPDAFDPDRWLRAGGAAGGRAGASAARPGEVLNPAAFIPFSYGAHNCVGRALAWREMLMLSSTLLRTFEVRFAGGLEAAAAAAGWAERLHDVFVTSVGAPPMV</sequence>
<keyword evidence="8" id="KW-1133">Transmembrane helix</keyword>
<comment type="cofactor">
    <cofactor evidence="1 13">
        <name>heme</name>
        <dbReference type="ChEBI" id="CHEBI:30413"/>
    </cofactor>
</comment>
<dbReference type="GO" id="GO:0016705">
    <property type="term" value="F:oxidoreductase activity, acting on paired donors, with incorporation or reduction of molecular oxygen"/>
    <property type="evidence" value="ECO:0007669"/>
    <property type="project" value="InterPro"/>
</dbReference>
<dbReference type="EMBL" id="JARJCW010000014">
    <property type="protein sequence ID" value="KAJ7217065.1"/>
    <property type="molecule type" value="Genomic_DNA"/>
</dbReference>
<evidence type="ECO:0000256" key="2">
    <source>
        <dbReference type="ARBA" id="ARBA00004370"/>
    </source>
</evidence>
<keyword evidence="5 13" id="KW-0349">Heme</keyword>
<dbReference type="Proteomes" id="UP001219525">
    <property type="component" value="Unassembled WGS sequence"/>
</dbReference>
<comment type="similarity">
    <text evidence="4 14">Belongs to the cytochrome P450 family.</text>
</comment>
<evidence type="ECO:0000256" key="11">
    <source>
        <dbReference type="ARBA" id="ARBA00023033"/>
    </source>
</evidence>
<evidence type="ECO:0000256" key="6">
    <source>
        <dbReference type="ARBA" id="ARBA00022692"/>
    </source>
</evidence>
<keyword evidence="10 13" id="KW-0408">Iron</keyword>
<evidence type="ECO:0000256" key="12">
    <source>
        <dbReference type="ARBA" id="ARBA00023136"/>
    </source>
</evidence>